<feature type="compositionally biased region" description="Polar residues" evidence="1">
    <location>
        <begin position="1"/>
        <end position="21"/>
    </location>
</feature>
<feature type="region of interest" description="Disordered" evidence="1">
    <location>
        <begin position="1"/>
        <end position="25"/>
    </location>
</feature>
<organism evidence="3">
    <name type="scientific">Brassica oleracea</name>
    <name type="common">Wild cabbage</name>
    <dbReference type="NCBI Taxonomy" id="3712"/>
    <lineage>
        <taxon>Eukaryota</taxon>
        <taxon>Viridiplantae</taxon>
        <taxon>Streptophyta</taxon>
        <taxon>Embryophyta</taxon>
        <taxon>Tracheophyta</taxon>
        <taxon>Spermatophyta</taxon>
        <taxon>Magnoliopsida</taxon>
        <taxon>eudicotyledons</taxon>
        <taxon>Gunneridae</taxon>
        <taxon>Pentapetalae</taxon>
        <taxon>rosids</taxon>
        <taxon>malvids</taxon>
        <taxon>Brassicales</taxon>
        <taxon>Brassicaceae</taxon>
        <taxon>Brassiceae</taxon>
        <taxon>Brassica</taxon>
    </lineage>
</organism>
<sequence>MVNSESHSSNDQVPPSTTCSSPHEDGCKEAENKLIECALTLPTMKEITTKAATAVFKTADLAEYKFAEYMKGGACKESFMALAECPDRDKPDKQIAMLKCMEAHSDYYHKYNEIIDEQVLKEAESIFPGGDLGFLLGVHEFFTKGEGGCCKEQYLAYMDCHIEEGFKEEEEELGPGFITFGKRLIRFL</sequence>
<dbReference type="AlphaFoldDB" id="A0A3P6GSV3"/>
<dbReference type="SMART" id="SM01227">
    <property type="entry name" value="GCK"/>
    <property type="match status" value="1"/>
</dbReference>
<dbReference type="InterPro" id="IPR012891">
    <property type="entry name" value="GCK_dom"/>
</dbReference>
<dbReference type="PANTHER" id="PTHR34357:SF13">
    <property type="entry name" value="GCK DOMAIN-CONTAINING PROTEIN"/>
    <property type="match status" value="1"/>
</dbReference>
<proteinExistence type="predicted"/>
<gene>
    <name evidence="3" type="ORF">BOLC8T52734H</name>
</gene>
<dbReference type="PANTHER" id="PTHR34357">
    <property type="entry name" value="F7A19.14 PROTEIN-RELATED"/>
    <property type="match status" value="1"/>
</dbReference>
<reference evidence="3" key="1">
    <citation type="submission" date="2018-11" db="EMBL/GenBank/DDBJ databases">
        <authorList>
            <consortium name="Genoscope - CEA"/>
            <person name="William W."/>
        </authorList>
    </citation>
    <scope>NUCLEOTIDE SEQUENCE</scope>
</reference>
<name>A0A3P6GSV3_BRAOL</name>
<accession>A0A3P6GSV3</accession>
<dbReference type="Pfam" id="PF07802">
    <property type="entry name" value="GCK"/>
    <property type="match status" value="1"/>
</dbReference>
<dbReference type="EMBL" id="LR031879">
    <property type="protein sequence ID" value="VDD59505.1"/>
    <property type="molecule type" value="Genomic_DNA"/>
</dbReference>
<evidence type="ECO:0000259" key="2">
    <source>
        <dbReference type="SMART" id="SM01227"/>
    </source>
</evidence>
<protein>
    <recommendedName>
        <fullName evidence="2">GCK domain-containing protein</fullName>
    </recommendedName>
</protein>
<feature type="domain" description="GCK" evidence="2">
    <location>
        <begin position="62"/>
        <end position="123"/>
    </location>
</feature>
<evidence type="ECO:0000313" key="3">
    <source>
        <dbReference type="EMBL" id="VDD59505.1"/>
    </source>
</evidence>
<evidence type="ECO:0000256" key="1">
    <source>
        <dbReference type="SAM" id="MobiDB-lite"/>
    </source>
</evidence>